<protein>
    <recommendedName>
        <fullName evidence="4">DUF378 domain-containing protein</fullName>
    </recommendedName>
</protein>
<gene>
    <name evidence="2" type="ORF">BWGO95_05120</name>
</gene>
<reference evidence="2 3" key="1">
    <citation type="submission" date="2016-08" db="EMBL/GenBank/DDBJ databases">
        <authorList>
            <person name="Seilhamer J.J."/>
        </authorList>
    </citation>
    <scope>NUCLEOTIDE SEQUENCE [LARGE SCALE GENOMIC DNA]</scope>
    <source>
        <strain evidence="2 3">SDA_GO95</strain>
    </source>
</reference>
<dbReference type="InterPro" id="IPR007211">
    <property type="entry name" value="DUF378"/>
</dbReference>
<name>A0A1G4EXZ1_BACMY</name>
<dbReference type="EMBL" id="FMAK01000055">
    <property type="protein sequence ID" value="SCB70899.1"/>
    <property type="molecule type" value="Genomic_DNA"/>
</dbReference>
<dbReference type="Proteomes" id="UP000195696">
    <property type="component" value="Unassembled WGS sequence"/>
</dbReference>
<evidence type="ECO:0000313" key="2">
    <source>
        <dbReference type="EMBL" id="SCB70899.1"/>
    </source>
</evidence>
<dbReference type="Pfam" id="PF04070">
    <property type="entry name" value="DUF378"/>
    <property type="match status" value="1"/>
</dbReference>
<evidence type="ECO:0008006" key="4">
    <source>
        <dbReference type="Google" id="ProtNLM"/>
    </source>
</evidence>
<feature type="transmembrane region" description="Helical" evidence="1">
    <location>
        <begin position="7"/>
        <end position="34"/>
    </location>
</feature>
<accession>A0A1G4EXZ1</accession>
<dbReference type="PANTHER" id="PTHR37304">
    <property type="entry name" value="MEMBRANE PROTEIN-RELATED"/>
    <property type="match status" value="1"/>
</dbReference>
<keyword evidence="1" id="KW-1133">Transmembrane helix</keyword>
<evidence type="ECO:0000313" key="3">
    <source>
        <dbReference type="Proteomes" id="UP000195696"/>
    </source>
</evidence>
<dbReference type="PANTHER" id="PTHR37304:SF1">
    <property type="entry name" value="MEMBRANE PROTEIN"/>
    <property type="match status" value="1"/>
</dbReference>
<dbReference type="AlphaFoldDB" id="A0A1G4EXZ1"/>
<evidence type="ECO:0000256" key="1">
    <source>
        <dbReference type="SAM" id="Phobius"/>
    </source>
</evidence>
<sequence>MSTLQRIALVFTVIGAVNWGLIGFFQFDLVAAIFGGQNSALARIIYGIVGISGLINLGLLFKPSENLGTDPETHEIQ</sequence>
<keyword evidence="1" id="KW-0472">Membrane</keyword>
<organism evidence="2 3">
    <name type="scientific">Bacillus mycoides</name>
    <dbReference type="NCBI Taxonomy" id="1405"/>
    <lineage>
        <taxon>Bacteria</taxon>
        <taxon>Bacillati</taxon>
        <taxon>Bacillota</taxon>
        <taxon>Bacilli</taxon>
        <taxon>Bacillales</taxon>
        <taxon>Bacillaceae</taxon>
        <taxon>Bacillus</taxon>
        <taxon>Bacillus cereus group</taxon>
    </lineage>
</organism>
<feature type="transmembrane region" description="Helical" evidence="1">
    <location>
        <begin position="40"/>
        <end position="61"/>
    </location>
</feature>
<keyword evidence="1" id="KW-0812">Transmembrane</keyword>
<dbReference type="RefSeq" id="WP_016106497.1">
    <property type="nucleotide sequence ID" value="NZ_FMAK01000055.1"/>
</dbReference>
<proteinExistence type="predicted"/>